<comment type="subcellular location">
    <subcellularLocation>
        <location evidence="1">Membrane</location>
        <topology evidence="1">Multi-pass membrane protein</topology>
    </subcellularLocation>
</comment>
<feature type="region of interest" description="Disordered" evidence="5">
    <location>
        <begin position="108"/>
        <end position="148"/>
    </location>
</feature>
<feature type="transmembrane region" description="Helical" evidence="6">
    <location>
        <begin position="520"/>
        <end position="543"/>
    </location>
</feature>
<dbReference type="GO" id="GO:0015171">
    <property type="term" value="F:amino acid transmembrane transporter activity"/>
    <property type="evidence" value="ECO:0007669"/>
    <property type="project" value="TreeGrafter"/>
</dbReference>
<keyword evidence="8" id="KW-1185">Reference proteome</keyword>
<evidence type="ECO:0000313" key="7">
    <source>
        <dbReference type="EMBL" id="KAG5456035.1"/>
    </source>
</evidence>
<feature type="transmembrane region" description="Helical" evidence="6">
    <location>
        <begin position="364"/>
        <end position="382"/>
    </location>
</feature>
<feature type="region of interest" description="Disordered" evidence="5">
    <location>
        <begin position="155"/>
        <end position="174"/>
    </location>
</feature>
<dbReference type="Pfam" id="PF13520">
    <property type="entry name" value="AA_permease_2"/>
    <property type="match status" value="1"/>
</dbReference>
<dbReference type="AlphaFoldDB" id="A0A8H8DF04"/>
<dbReference type="Gene3D" id="1.20.1740.10">
    <property type="entry name" value="Amino acid/polyamine transporter I"/>
    <property type="match status" value="1"/>
</dbReference>
<evidence type="ECO:0000256" key="2">
    <source>
        <dbReference type="ARBA" id="ARBA00022692"/>
    </source>
</evidence>
<feature type="transmembrane region" description="Helical" evidence="6">
    <location>
        <begin position="445"/>
        <end position="473"/>
    </location>
</feature>
<feature type="non-terminal residue" evidence="7">
    <location>
        <position position="591"/>
    </location>
</feature>
<organism evidence="7 8">
    <name type="scientific">Olpidium bornovanus</name>
    <dbReference type="NCBI Taxonomy" id="278681"/>
    <lineage>
        <taxon>Eukaryota</taxon>
        <taxon>Fungi</taxon>
        <taxon>Fungi incertae sedis</taxon>
        <taxon>Olpidiomycota</taxon>
        <taxon>Olpidiomycotina</taxon>
        <taxon>Olpidiomycetes</taxon>
        <taxon>Olpidiales</taxon>
        <taxon>Olpidiaceae</taxon>
        <taxon>Olpidium</taxon>
    </lineage>
</organism>
<sequence>LCRATAAGQAARDGPPPTPRAPPLAVIVRRGALALSLRDPAAVAARELPPPRPPQDPRGAAPRAAPPADGRDRPPDATSLKASAAPSRFPTLSNTWELAEWGSTVHLEPGLLGDAHGARRRLRPPRREAPDEKSSSASSTPSSTMTPDQEHVALPLGVHSPADGGPRDPPPRKPVRLGLVHGISIAGNDLIASVFYTLGLCATFAGAYSPISLLLVSAAIYPLRNIITEIATALPFNGGTYNIMLNTTTKILAAAIGSLSILDYVATAVVSAATAMGYLASEVSYFTGGQTVLPTFWLTLGVMVLIAGILFLGLRESALVATVIFTVHLVTMAVLMAAGVYRWFLVGNAQLVANWSLEPTGADALRRIFAGFCVGLLGVTGYECAENYIEEMDPATFGRLMNIMWWIVTVFNAPMSLITLALLPVDTHPDGLLSQMGEVASGSRWLRIWVTVDAVVVLCAGVLAGFIGAAGLLNRMATDHLLPQVFRRRNRLTGSQHVLIASFLVLCCTLYAVTGGDITSLSGVFAMSFLSAMCGFAVCNVLLKYKRGRLPRTTRVSLATALVGFVVLFAGLVGNVVINPEIVQYFLLYFA</sequence>
<feature type="transmembrane region" description="Helical" evidence="6">
    <location>
        <begin position="494"/>
        <end position="514"/>
    </location>
</feature>
<dbReference type="GO" id="GO:0016020">
    <property type="term" value="C:membrane"/>
    <property type="evidence" value="ECO:0007669"/>
    <property type="project" value="UniProtKB-SubCell"/>
</dbReference>
<dbReference type="OrthoDB" id="1718410at2759"/>
<feature type="compositionally biased region" description="Basic and acidic residues" evidence="5">
    <location>
        <begin position="125"/>
        <end position="134"/>
    </location>
</feature>
<feature type="transmembrane region" description="Helical" evidence="6">
    <location>
        <begin position="292"/>
        <end position="312"/>
    </location>
</feature>
<evidence type="ECO:0000256" key="6">
    <source>
        <dbReference type="SAM" id="Phobius"/>
    </source>
</evidence>
<evidence type="ECO:0000256" key="3">
    <source>
        <dbReference type="ARBA" id="ARBA00022989"/>
    </source>
</evidence>
<feature type="transmembrane region" description="Helical" evidence="6">
    <location>
        <begin position="555"/>
        <end position="578"/>
    </location>
</feature>
<evidence type="ECO:0000256" key="5">
    <source>
        <dbReference type="SAM" id="MobiDB-lite"/>
    </source>
</evidence>
<feature type="transmembrane region" description="Helical" evidence="6">
    <location>
        <begin position="194"/>
        <end position="216"/>
    </location>
</feature>
<keyword evidence="3 6" id="KW-1133">Transmembrane helix</keyword>
<feature type="transmembrane region" description="Helical" evidence="6">
    <location>
        <begin position="251"/>
        <end position="280"/>
    </location>
</feature>
<feature type="region of interest" description="Disordered" evidence="5">
    <location>
        <begin position="42"/>
        <end position="87"/>
    </location>
</feature>
<name>A0A8H8DF04_9FUNG</name>
<evidence type="ECO:0000256" key="1">
    <source>
        <dbReference type="ARBA" id="ARBA00004141"/>
    </source>
</evidence>
<feature type="transmembrane region" description="Helical" evidence="6">
    <location>
        <begin position="403"/>
        <end position="425"/>
    </location>
</feature>
<dbReference type="InterPro" id="IPR002293">
    <property type="entry name" value="AA/rel_permease1"/>
</dbReference>
<dbReference type="PANTHER" id="PTHR43243:SF11">
    <property type="entry name" value="AMINO ACID PERMEASE_ SLC12A DOMAIN-CONTAINING PROTEIN"/>
    <property type="match status" value="1"/>
</dbReference>
<dbReference type="Proteomes" id="UP000673691">
    <property type="component" value="Unassembled WGS sequence"/>
</dbReference>
<feature type="compositionally biased region" description="Low complexity" evidence="5">
    <location>
        <begin position="57"/>
        <end position="68"/>
    </location>
</feature>
<accession>A0A8H8DF04</accession>
<keyword evidence="2 6" id="KW-0812">Transmembrane</keyword>
<dbReference type="EMBL" id="JAEFCI010012387">
    <property type="protein sequence ID" value="KAG5456035.1"/>
    <property type="molecule type" value="Genomic_DNA"/>
</dbReference>
<reference evidence="7 8" key="1">
    <citation type="journal article" name="Sci. Rep.">
        <title>Genome-scale phylogenetic analyses confirm Olpidium as the closest living zoosporic fungus to the non-flagellated, terrestrial fungi.</title>
        <authorList>
            <person name="Chang Y."/>
            <person name="Rochon D."/>
            <person name="Sekimoto S."/>
            <person name="Wang Y."/>
            <person name="Chovatia M."/>
            <person name="Sandor L."/>
            <person name="Salamov A."/>
            <person name="Grigoriev I.V."/>
            <person name="Stajich J.E."/>
            <person name="Spatafora J.W."/>
        </authorList>
    </citation>
    <scope>NUCLEOTIDE SEQUENCE [LARGE SCALE GENOMIC DNA]</scope>
    <source>
        <strain evidence="7">S191</strain>
    </source>
</reference>
<protein>
    <submittedName>
        <fullName evidence="7">Amino acid permease-domain-containing protein</fullName>
    </submittedName>
</protein>
<feature type="transmembrane region" description="Helical" evidence="6">
    <location>
        <begin position="319"/>
        <end position="344"/>
    </location>
</feature>
<feature type="compositionally biased region" description="Low complexity" evidence="5">
    <location>
        <begin position="135"/>
        <end position="146"/>
    </location>
</feature>
<evidence type="ECO:0000313" key="8">
    <source>
        <dbReference type="Proteomes" id="UP000673691"/>
    </source>
</evidence>
<keyword evidence="4 6" id="KW-0472">Membrane</keyword>
<comment type="caution">
    <text evidence="7">The sequence shown here is derived from an EMBL/GenBank/DDBJ whole genome shotgun (WGS) entry which is preliminary data.</text>
</comment>
<gene>
    <name evidence="7" type="ORF">BJ554DRAFT_4336</name>
</gene>
<evidence type="ECO:0000256" key="4">
    <source>
        <dbReference type="ARBA" id="ARBA00023136"/>
    </source>
</evidence>
<feature type="non-terminal residue" evidence="7">
    <location>
        <position position="1"/>
    </location>
</feature>
<proteinExistence type="predicted"/>
<dbReference type="PANTHER" id="PTHR43243">
    <property type="entry name" value="INNER MEMBRANE TRANSPORTER YGJI-RELATED"/>
    <property type="match status" value="1"/>
</dbReference>
<feature type="region of interest" description="Disordered" evidence="5">
    <location>
        <begin position="1"/>
        <end position="23"/>
    </location>
</feature>